<dbReference type="InterPro" id="IPR016181">
    <property type="entry name" value="Acyl_CoA_acyltransferase"/>
</dbReference>
<dbReference type="AlphaFoldDB" id="A0AA35SW81"/>
<evidence type="ECO:0000256" key="1">
    <source>
        <dbReference type="ARBA" id="ARBA00022679"/>
    </source>
</evidence>
<dbReference type="Proteomes" id="UP001174909">
    <property type="component" value="Unassembled WGS sequence"/>
</dbReference>
<dbReference type="EMBL" id="CASHTH010002875">
    <property type="protein sequence ID" value="CAI8036513.1"/>
    <property type="molecule type" value="Genomic_DNA"/>
</dbReference>
<dbReference type="Pfam" id="PF00583">
    <property type="entry name" value="Acetyltransf_1"/>
    <property type="match status" value="1"/>
</dbReference>
<dbReference type="InterPro" id="IPR050769">
    <property type="entry name" value="NAT_camello-type"/>
</dbReference>
<evidence type="ECO:0000259" key="2">
    <source>
        <dbReference type="PROSITE" id="PS51186"/>
    </source>
</evidence>
<proteinExistence type="predicted"/>
<reference evidence="3" key="1">
    <citation type="submission" date="2023-03" db="EMBL/GenBank/DDBJ databases">
        <authorList>
            <person name="Steffen K."/>
            <person name="Cardenas P."/>
        </authorList>
    </citation>
    <scope>NUCLEOTIDE SEQUENCE</scope>
</reference>
<protein>
    <submittedName>
        <fullName evidence="3">Probable N-acetyltransferase camello</fullName>
    </submittedName>
</protein>
<feature type="domain" description="N-acetyltransferase" evidence="2">
    <location>
        <begin position="20"/>
        <end position="174"/>
    </location>
</feature>
<keyword evidence="4" id="KW-1185">Reference proteome</keyword>
<comment type="caution">
    <text evidence="3">The sequence shown here is derived from an EMBL/GenBank/DDBJ whole genome shotgun (WGS) entry which is preliminary data.</text>
</comment>
<dbReference type="PANTHER" id="PTHR13947">
    <property type="entry name" value="GNAT FAMILY N-ACETYLTRANSFERASE"/>
    <property type="match status" value="1"/>
</dbReference>
<dbReference type="GO" id="GO:0008080">
    <property type="term" value="F:N-acetyltransferase activity"/>
    <property type="evidence" value="ECO:0007669"/>
    <property type="project" value="InterPro"/>
</dbReference>
<accession>A0AA35SW81</accession>
<organism evidence="3 4">
    <name type="scientific">Geodia barretti</name>
    <name type="common">Barrett's horny sponge</name>
    <dbReference type="NCBI Taxonomy" id="519541"/>
    <lineage>
        <taxon>Eukaryota</taxon>
        <taxon>Metazoa</taxon>
        <taxon>Porifera</taxon>
        <taxon>Demospongiae</taxon>
        <taxon>Heteroscleromorpha</taxon>
        <taxon>Tetractinellida</taxon>
        <taxon>Astrophorina</taxon>
        <taxon>Geodiidae</taxon>
        <taxon>Geodia</taxon>
    </lineage>
</organism>
<sequence length="174" mass="19415">MNTDEGADALRLADLDIDPDLIRGVGEVSISARVEAELGMMELEEAAEFRADLELGDSALLSVVTWKRPGSNFWIAELEGKAVGCIGIYRRSDEEAEIRRLAVDRSVRRMGIASRLLDLAEEFARDAGYVRTTVWTANHLTAAMSFLAHRGYREIEDHAFPHTSLTLYLYALDL</sequence>
<evidence type="ECO:0000313" key="4">
    <source>
        <dbReference type="Proteomes" id="UP001174909"/>
    </source>
</evidence>
<dbReference type="CDD" id="cd04301">
    <property type="entry name" value="NAT_SF"/>
    <property type="match status" value="1"/>
</dbReference>
<dbReference type="InterPro" id="IPR000182">
    <property type="entry name" value="GNAT_dom"/>
</dbReference>
<dbReference type="PANTHER" id="PTHR13947:SF37">
    <property type="entry name" value="LD18367P"/>
    <property type="match status" value="1"/>
</dbReference>
<dbReference type="Gene3D" id="3.40.630.30">
    <property type="match status" value="1"/>
</dbReference>
<evidence type="ECO:0000313" key="3">
    <source>
        <dbReference type="EMBL" id="CAI8036513.1"/>
    </source>
</evidence>
<name>A0AA35SW81_GEOBA</name>
<dbReference type="SUPFAM" id="SSF55729">
    <property type="entry name" value="Acyl-CoA N-acyltransferases (Nat)"/>
    <property type="match status" value="1"/>
</dbReference>
<keyword evidence="1" id="KW-0808">Transferase</keyword>
<dbReference type="PROSITE" id="PS51186">
    <property type="entry name" value="GNAT"/>
    <property type="match status" value="1"/>
</dbReference>
<gene>
    <name evidence="3" type="ORF">GBAR_LOCUS20454</name>
</gene>